<evidence type="ECO:0000313" key="8">
    <source>
        <dbReference type="Proteomes" id="UP000051952"/>
    </source>
</evidence>
<gene>
    <name evidence="7" type="ORF">BSAL_18520</name>
</gene>
<evidence type="ECO:0000313" key="7">
    <source>
        <dbReference type="EMBL" id="CUG88962.1"/>
    </source>
</evidence>
<evidence type="ECO:0000256" key="3">
    <source>
        <dbReference type="ARBA" id="ARBA00022898"/>
    </source>
</evidence>
<dbReference type="GO" id="GO:0008732">
    <property type="term" value="F:L-allo-threonine aldolase activity"/>
    <property type="evidence" value="ECO:0007669"/>
    <property type="project" value="TreeGrafter"/>
</dbReference>
<dbReference type="OrthoDB" id="10261951at2759"/>
<protein>
    <submittedName>
        <fullName evidence="7">Threonine aldolase, putative</fullName>
    </submittedName>
</protein>
<dbReference type="FunFam" id="3.40.640.10:FF:000030">
    <property type="entry name" value="Low-specificity L-threonine aldolase"/>
    <property type="match status" value="1"/>
</dbReference>
<dbReference type="GO" id="GO:0006567">
    <property type="term" value="P:L-threonine catabolic process"/>
    <property type="evidence" value="ECO:0007669"/>
    <property type="project" value="TreeGrafter"/>
</dbReference>
<dbReference type="GO" id="GO:0006545">
    <property type="term" value="P:glycine biosynthetic process"/>
    <property type="evidence" value="ECO:0007669"/>
    <property type="project" value="TreeGrafter"/>
</dbReference>
<dbReference type="AlphaFoldDB" id="A0A0S4JIY8"/>
<dbReference type="InterPro" id="IPR015424">
    <property type="entry name" value="PyrdxlP-dep_Trfase"/>
</dbReference>
<keyword evidence="8" id="KW-1185">Reference proteome</keyword>
<dbReference type="Proteomes" id="UP000051952">
    <property type="component" value="Unassembled WGS sequence"/>
</dbReference>
<dbReference type="EMBL" id="CYKH01001692">
    <property type="protein sequence ID" value="CUG88962.1"/>
    <property type="molecule type" value="Genomic_DNA"/>
</dbReference>
<organism evidence="7 8">
    <name type="scientific">Bodo saltans</name>
    <name type="common">Flagellated protozoan</name>
    <dbReference type="NCBI Taxonomy" id="75058"/>
    <lineage>
        <taxon>Eukaryota</taxon>
        <taxon>Discoba</taxon>
        <taxon>Euglenozoa</taxon>
        <taxon>Kinetoplastea</taxon>
        <taxon>Metakinetoplastina</taxon>
        <taxon>Eubodonida</taxon>
        <taxon>Bodonidae</taxon>
        <taxon>Bodo</taxon>
    </lineage>
</organism>
<dbReference type="InterPro" id="IPR015421">
    <property type="entry name" value="PyrdxlP-dep_Trfase_major"/>
</dbReference>
<keyword evidence="3" id="KW-0663">Pyridoxal phosphate</keyword>
<accession>A0A0S4JIY8</accession>
<reference evidence="8" key="1">
    <citation type="submission" date="2015-09" db="EMBL/GenBank/DDBJ databases">
        <authorList>
            <consortium name="Pathogen Informatics"/>
        </authorList>
    </citation>
    <scope>NUCLEOTIDE SEQUENCE [LARGE SCALE GENOMIC DNA]</scope>
    <source>
        <strain evidence="8">Lake Konstanz</strain>
    </source>
</reference>
<feature type="domain" description="Aromatic amino acid beta-eliminating lyase/threonine aldolase" evidence="6">
    <location>
        <begin position="1"/>
        <end position="227"/>
    </location>
</feature>
<dbReference type="InterPro" id="IPR001597">
    <property type="entry name" value="ArAA_b-elim_lyase/Thr_aldolase"/>
</dbReference>
<evidence type="ECO:0000256" key="4">
    <source>
        <dbReference type="ARBA" id="ARBA00023239"/>
    </source>
</evidence>
<evidence type="ECO:0000259" key="6">
    <source>
        <dbReference type="Pfam" id="PF01212"/>
    </source>
</evidence>
<evidence type="ECO:0000256" key="5">
    <source>
        <dbReference type="PIRSR" id="PIRSR017617-1"/>
    </source>
</evidence>
<evidence type="ECO:0000256" key="1">
    <source>
        <dbReference type="ARBA" id="ARBA00001933"/>
    </source>
</evidence>
<name>A0A0S4JIY8_BODSA</name>
<evidence type="ECO:0000256" key="2">
    <source>
        <dbReference type="ARBA" id="ARBA00006966"/>
    </source>
</evidence>
<dbReference type="InterPro" id="IPR015422">
    <property type="entry name" value="PyrdxlP-dep_Trfase_small"/>
</dbReference>
<dbReference type="PANTHER" id="PTHR48097">
    <property type="entry name" value="L-THREONINE ALDOLASE-RELATED"/>
    <property type="match status" value="1"/>
</dbReference>
<proteinExistence type="inferred from homology"/>
<dbReference type="Gene3D" id="3.40.640.10">
    <property type="entry name" value="Type I PLP-dependent aspartate aminotransferase-like (Major domain)"/>
    <property type="match status" value="1"/>
</dbReference>
<dbReference type="GO" id="GO:0005829">
    <property type="term" value="C:cytosol"/>
    <property type="evidence" value="ECO:0007669"/>
    <property type="project" value="TreeGrafter"/>
</dbReference>
<comment type="cofactor">
    <cofactor evidence="1">
        <name>pyridoxal 5'-phosphate</name>
        <dbReference type="ChEBI" id="CHEBI:597326"/>
    </cofactor>
</comment>
<dbReference type="VEuPathDB" id="TriTrypDB:BSAL_18520"/>
<dbReference type="PIRSF" id="PIRSF017617">
    <property type="entry name" value="Thr_aldolase"/>
    <property type="match status" value="1"/>
</dbReference>
<dbReference type="NCBIfam" id="NF041359">
    <property type="entry name" value="GntG_guanitoxin"/>
    <property type="match status" value="1"/>
</dbReference>
<dbReference type="PANTHER" id="PTHR48097:SF9">
    <property type="entry name" value="L-THREONINE ALDOLASE"/>
    <property type="match status" value="1"/>
</dbReference>
<dbReference type="InterPro" id="IPR023603">
    <property type="entry name" value="Low_specificity_L-TA-like"/>
</dbReference>
<dbReference type="SUPFAM" id="SSF53383">
    <property type="entry name" value="PLP-dependent transferases"/>
    <property type="match status" value="1"/>
</dbReference>
<sequence>MSNLIAMMIHGQKLFSEIMVGDVSHTSCFEVGNASIVGRALLRQLPTNDDGTIDVAVIKRSIQTPNVHNTTTRCLVLENTHNAKGGRVLPLAYLQEVADVCREHNIKMHCDGARIWNAAVALGVEPKELLVHFDTASVCMSKGLGAPLGSVLVGSAEFIGEARRARKMLGGGMRQAGVIAAACLYTLKNLYTRIADDHLMAKTLAEGIAEIGLPVLPVETNIVIWQVNPADRAAFIEKCTERGLKVIAMGPLGNVRAIPHYGNTMEEVKTALEIIRAIVIAE</sequence>
<feature type="modified residue" description="N6-(pyridoxal phosphate)lysine" evidence="5">
    <location>
        <position position="142"/>
    </location>
</feature>
<dbReference type="Gene3D" id="3.90.1150.10">
    <property type="entry name" value="Aspartate Aminotransferase, domain 1"/>
    <property type="match status" value="1"/>
</dbReference>
<dbReference type="Pfam" id="PF01212">
    <property type="entry name" value="Beta_elim_lyase"/>
    <property type="match status" value="1"/>
</dbReference>
<comment type="similarity">
    <text evidence="2">Belongs to the threonine aldolase family.</text>
</comment>
<keyword evidence="4" id="KW-0456">Lyase</keyword>